<dbReference type="PANTHER" id="PTHR35046">
    <property type="entry name" value="ZINC KNUCKLE (CCHC-TYPE) FAMILY PROTEIN"/>
    <property type="match status" value="1"/>
</dbReference>
<comment type="caution">
    <text evidence="2">The sequence shown here is derived from an EMBL/GenBank/DDBJ whole genome shotgun (WGS) entry which is preliminary data.</text>
</comment>
<dbReference type="OrthoDB" id="1934635at2759"/>
<protein>
    <recommendedName>
        <fullName evidence="1">Retrotransposon gag domain-containing protein</fullName>
    </recommendedName>
</protein>
<accession>A0A371E5U8</accession>
<dbReference type="InterPro" id="IPR005162">
    <property type="entry name" value="Retrotrans_gag_dom"/>
</dbReference>
<gene>
    <name evidence="2" type="ORF">CR513_60370</name>
</gene>
<evidence type="ECO:0000313" key="3">
    <source>
        <dbReference type="Proteomes" id="UP000257109"/>
    </source>
</evidence>
<feature type="domain" description="Retrotransposon gag" evidence="1">
    <location>
        <begin position="6"/>
        <end position="92"/>
    </location>
</feature>
<evidence type="ECO:0000313" key="2">
    <source>
        <dbReference type="EMBL" id="RDX61412.1"/>
    </source>
</evidence>
<name>A0A371E5U8_MUCPR</name>
<sequence>MLGGESSALVWWNQVLYDVRRRMRPNAKLRRVLRERFILVYYARDLYNKLQRLYQGFKSVEDYYKEEEMTLVRVQVEEYQEATMARFLHCLNKEI</sequence>
<proteinExistence type="predicted"/>
<organism evidence="2 3">
    <name type="scientific">Mucuna pruriens</name>
    <name type="common">Velvet bean</name>
    <name type="synonym">Dolichos pruriens</name>
    <dbReference type="NCBI Taxonomy" id="157652"/>
    <lineage>
        <taxon>Eukaryota</taxon>
        <taxon>Viridiplantae</taxon>
        <taxon>Streptophyta</taxon>
        <taxon>Embryophyta</taxon>
        <taxon>Tracheophyta</taxon>
        <taxon>Spermatophyta</taxon>
        <taxon>Magnoliopsida</taxon>
        <taxon>eudicotyledons</taxon>
        <taxon>Gunneridae</taxon>
        <taxon>Pentapetalae</taxon>
        <taxon>rosids</taxon>
        <taxon>fabids</taxon>
        <taxon>Fabales</taxon>
        <taxon>Fabaceae</taxon>
        <taxon>Papilionoideae</taxon>
        <taxon>50 kb inversion clade</taxon>
        <taxon>NPAAA clade</taxon>
        <taxon>indigoferoid/millettioid clade</taxon>
        <taxon>Phaseoleae</taxon>
        <taxon>Mucuna</taxon>
    </lineage>
</organism>
<evidence type="ECO:0000259" key="1">
    <source>
        <dbReference type="Pfam" id="PF03732"/>
    </source>
</evidence>
<dbReference type="Proteomes" id="UP000257109">
    <property type="component" value="Unassembled WGS sequence"/>
</dbReference>
<dbReference type="Pfam" id="PF03732">
    <property type="entry name" value="Retrotrans_gag"/>
    <property type="match status" value="1"/>
</dbReference>
<dbReference type="EMBL" id="QJKJ01016162">
    <property type="protein sequence ID" value="RDX61412.1"/>
    <property type="molecule type" value="Genomic_DNA"/>
</dbReference>
<feature type="non-terminal residue" evidence="2">
    <location>
        <position position="1"/>
    </location>
</feature>
<reference evidence="2" key="1">
    <citation type="submission" date="2018-05" db="EMBL/GenBank/DDBJ databases">
        <title>Draft genome of Mucuna pruriens seed.</title>
        <authorList>
            <person name="Nnadi N.E."/>
            <person name="Vos R."/>
            <person name="Hasami M.H."/>
            <person name="Devisetty U.K."/>
            <person name="Aguiy J.C."/>
        </authorList>
    </citation>
    <scope>NUCLEOTIDE SEQUENCE [LARGE SCALE GENOMIC DNA]</scope>
    <source>
        <strain evidence="2">JCA_2017</strain>
    </source>
</reference>
<keyword evidence="3" id="KW-1185">Reference proteome</keyword>
<dbReference type="AlphaFoldDB" id="A0A371E5U8"/>
<dbReference type="PANTHER" id="PTHR35046:SF9">
    <property type="entry name" value="RNA-DIRECTED DNA POLYMERASE"/>
    <property type="match status" value="1"/>
</dbReference>